<feature type="domain" description="ABC transporter" evidence="10">
    <location>
        <begin position="286"/>
        <end position="529"/>
    </location>
</feature>
<evidence type="ECO:0000259" key="10">
    <source>
        <dbReference type="PROSITE" id="PS50893"/>
    </source>
</evidence>
<keyword evidence="6 11" id="KW-0067">ATP-binding</keyword>
<dbReference type="RefSeq" id="WP_328953248.1">
    <property type="nucleotide sequence ID" value="NZ_CP108110.1"/>
</dbReference>
<dbReference type="CDD" id="cd03215">
    <property type="entry name" value="ABC_Carb_Monos_II"/>
    <property type="match status" value="1"/>
</dbReference>
<evidence type="ECO:0000313" key="12">
    <source>
        <dbReference type="Proteomes" id="UP001432222"/>
    </source>
</evidence>
<dbReference type="InterPro" id="IPR003439">
    <property type="entry name" value="ABC_transporter-like_ATP-bd"/>
</dbReference>
<evidence type="ECO:0000256" key="1">
    <source>
        <dbReference type="ARBA" id="ARBA00022448"/>
    </source>
</evidence>
<feature type="domain" description="ABC transporter" evidence="10">
    <location>
        <begin position="38"/>
        <end position="276"/>
    </location>
</feature>
<name>A0ABZ1TUD6_9ACTN</name>
<keyword evidence="3" id="KW-0762">Sugar transport</keyword>
<keyword evidence="7" id="KW-1278">Translocase</keyword>
<gene>
    <name evidence="11" type="ORF">OHA16_03795</name>
</gene>
<dbReference type="PROSITE" id="PS50893">
    <property type="entry name" value="ABC_TRANSPORTER_2"/>
    <property type="match status" value="2"/>
</dbReference>
<dbReference type="GO" id="GO:0005524">
    <property type="term" value="F:ATP binding"/>
    <property type="evidence" value="ECO:0007669"/>
    <property type="project" value="UniProtKB-KW"/>
</dbReference>
<dbReference type="InterPro" id="IPR050107">
    <property type="entry name" value="ABC_carbohydrate_import_ATPase"/>
</dbReference>
<dbReference type="Pfam" id="PF00005">
    <property type="entry name" value="ABC_tran"/>
    <property type="match status" value="2"/>
</dbReference>
<keyword evidence="1" id="KW-0813">Transport</keyword>
<dbReference type="PANTHER" id="PTHR43790:SF3">
    <property type="entry name" value="D-ALLOSE IMPORT ATP-BINDING PROTEIN ALSA-RELATED"/>
    <property type="match status" value="1"/>
</dbReference>
<protein>
    <submittedName>
        <fullName evidence="11">Sugar ABC transporter ATP-binding protein</fullName>
    </submittedName>
</protein>
<dbReference type="SMART" id="SM00382">
    <property type="entry name" value="AAA"/>
    <property type="match status" value="2"/>
</dbReference>
<evidence type="ECO:0000256" key="6">
    <source>
        <dbReference type="ARBA" id="ARBA00022840"/>
    </source>
</evidence>
<evidence type="ECO:0000256" key="5">
    <source>
        <dbReference type="ARBA" id="ARBA00022741"/>
    </source>
</evidence>
<evidence type="ECO:0000256" key="8">
    <source>
        <dbReference type="ARBA" id="ARBA00023136"/>
    </source>
</evidence>
<feature type="region of interest" description="Disordered" evidence="9">
    <location>
        <begin position="1"/>
        <end position="33"/>
    </location>
</feature>
<sequence>MADPVPSRPGSPTPDPSTGESPGPDPSTPAAAGAAGVTGVAAVTKTFGTVRALSGVTLDFPRGAVTALMGENGAGKSTLLKILTGDHQPTEGRVLLDGRPVDLRSPAQARALGIRIVPQEPEIVPHVSVAENVYAGALPTGRGRRLDRAELRRRITADLERLGFAGVLDPDLLGSRLTPAQRQLVEILRALTGEAKLIAFDEPTSSLSEQEVDALFALIGRLREQGIAVVYVSHRMQEIFRLADRIAVLRDGALVGVQDARDTDEAELVRQMVGRDLSAIFTRGNVATDRVVLEVRGLTTDHVRDVDLTVRAGEVVGLAGLIGAGRSELALALAGDLPVRSGTVTLDGKPLPFGHPGRVIRAGLGLAPEERKAQALFLHRSVRDNTSIAVLERLRRWRFVRRGAERELAAEYAGRLRVRTPSIEHEVRKLSGGNQQKVVLARWLARRPKLLILDEPTRGIDIGAKAEIYRIIADLAEEGVALLVISSELPEVLGLADRIVVMQGGRVTGELDRAGATEEAVLQLAMADDITRTKPPGAAS</sequence>
<keyword evidence="8" id="KW-0472">Membrane</keyword>
<evidence type="ECO:0000313" key="11">
    <source>
        <dbReference type="EMBL" id="WUQ82179.1"/>
    </source>
</evidence>
<evidence type="ECO:0000256" key="7">
    <source>
        <dbReference type="ARBA" id="ARBA00022967"/>
    </source>
</evidence>
<reference evidence="11" key="1">
    <citation type="submission" date="2022-10" db="EMBL/GenBank/DDBJ databases">
        <title>The complete genomes of actinobacterial strains from the NBC collection.</title>
        <authorList>
            <person name="Joergensen T.S."/>
            <person name="Alvarez Arevalo M."/>
            <person name="Sterndorff E.B."/>
            <person name="Faurdal D."/>
            <person name="Vuksanovic O."/>
            <person name="Mourched A.-S."/>
            <person name="Charusanti P."/>
            <person name="Shaw S."/>
            <person name="Blin K."/>
            <person name="Weber T."/>
        </authorList>
    </citation>
    <scope>NUCLEOTIDE SEQUENCE</scope>
    <source>
        <strain evidence="11">NBC_00222</strain>
    </source>
</reference>
<dbReference type="Proteomes" id="UP001432222">
    <property type="component" value="Chromosome"/>
</dbReference>
<dbReference type="InterPro" id="IPR017871">
    <property type="entry name" value="ABC_transporter-like_CS"/>
</dbReference>
<dbReference type="SUPFAM" id="SSF52540">
    <property type="entry name" value="P-loop containing nucleoside triphosphate hydrolases"/>
    <property type="match status" value="2"/>
</dbReference>
<evidence type="ECO:0000256" key="2">
    <source>
        <dbReference type="ARBA" id="ARBA00022475"/>
    </source>
</evidence>
<evidence type="ECO:0000256" key="9">
    <source>
        <dbReference type="SAM" id="MobiDB-lite"/>
    </source>
</evidence>
<dbReference type="EMBL" id="CP108110">
    <property type="protein sequence ID" value="WUQ82179.1"/>
    <property type="molecule type" value="Genomic_DNA"/>
</dbReference>
<evidence type="ECO:0000256" key="4">
    <source>
        <dbReference type="ARBA" id="ARBA00022737"/>
    </source>
</evidence>
<dbReference type="InterPro" id="IPR027417">
    <property type="entry name" value="P-loop_NTPase"/>
</dbReference>
<evidence type="ECO:0000256" key="3">
    <source>
        <dbReference type="ARBA" id="ARBA00022597"/>
    </source>
</evidence>
<dbReference type="CDD" id="cd03216">
    <property type="entry name" value="ABC_Carb_Monos_I"/>
    <property type="match status" value="1"/>
</dbReference>
<dbReference type="Gene3D" id="3.40.50.300">
    <property type="entry name" value="P-loop containing nucleotide triphosphate hydrolases"/>
    <property type="match status" value="2"/>
</dbReference>
<keyword evidence="5" id="KW-0547">Nucleotide-binding</keyword>
<accession>A0ABZ1TUD6</accession>
<keyword evidence="12" id="KW-1185">Reference proteome</keyword>
<keyword evidence="2" id="KW-1003">Cell membrane</keyword>
<proteinExistence type="predicted"/>
<keyword evidence="4" id="KW-0677">Repeat</keyword>
<dbReference type="InterPro" id="IPR003593">
    <property type="entry name" value="AAA+_ATPase"/>
</dbReference>
<dbReference type="PANTHER" id="PTHR43790">
    <property type="entry name" value="CARBOHYDRATE TRANSPORT ATP-BINDING PROTEIN MG119-RELATED"/>
    <property type="match status" value="1"/>
</dbReference>
<dbReference type="PROSITE" id="PS00211">
    <property type="entry name" value="ABC_TRANSPORTER_1"/>
    <property type="match status" value="1"/>
</dbReference>
<organism evidence="11 12">
    <name type="scientific">Kitasatospora purpeofusca</name>
    <dbReference type="NCBI Taxonomy" id="67352"/>
    <lineage>
        <taxon>Bacteria</taxon>
        <taxon>Bacillati</taxon>
        <taxon>Actinomycetota</taxon>
        <taxon>Actinomycetes</taxon>
        <taxon>Kitasatosporales</taxon>
        <taxon>Streptomycetaceae</taxon>
        <taxon>Kitasatospora</taxon>
    </lineage>
</organism>
<feature type="compositionally biased region" description="Pro residues" evidence="9">
    <location>
        <begin position="1"/>
        <end position="15"/>
    </location>
</feature>